<evidence type="ECO:0000313" key="16">
    <source>
        <dbReference type="EMBL" id="CAG8556919.1"/>
    </source>
</evidence>
<accession>A0A9N9B6E0</accession>
<dbReference type="GO" id="GO:0042744">
    <property type="term" value="P:hydrogen peroxide catabolic process"/>
    <property type="evidence" value="ECO:0007669"/>
    <property type="project" value="TreeGrafter"/>
</dbReference>
<dbReference type="Pfam" id="PF00141">
    <property type="entry name" value="peroxidase"/>
    <property type="match status" value="1"/>
</dbReference>
<dbReference type="InterPro" id="IPR027417">
    <property type="entry name" value="P-loop_NTPase"/>
</dbReference>
<protein>
    <recommendedName>
        <fullName evidence="13">Peroxidase</fullName>
        <ecNumber evidence="13">1.11.1.-</ecNumber>
    </recommendedName>
</protein>
<dbReference type="GO" id="GO:0034599">
    <property type="term" value="P:cellular response to oxidative stress"/>
    <property type="evidence" value="ECO:0007669"/>
    <property type="project" value="InterPro"/>
</dbReference>
<dbReference type="EMBL" id="CAJVPQ010001523">
    <property type="protein sequence ID" value="CAG8556919.1"/>
    <property type="molecule type" value="Genomic_DNA"/>
</dbReference>
<evidence type="ECO:0000256" key="2">
    <source>
        <dbReference type="ARBA" id="ARBA00004305"/>
    </source>
</evidence>
<keyword evidence="5 13" id="KW-0575">Peroxidase</keyword>
<evidence type="ECO:0000256" key="5">
    <source>
        <dbReference type="ARBA" id="ARBA00022559"/>
    </source>
</evidence>
<evidence type="ECO:0000256" key="8">
    <source>
        <dbReference type="ARBA" id="ARBA00022946"/>
    </source>
</evidence>
<comment type="catalytic activity">
    <reaction evidence="12">
        <text>2 Fe(II)-[cytochrome c] + H2O2 + 2 H(+) = 2 Fe(III)-[cytochrome c] + 2 H2O</text>
        <dbReference type="Rhea" id="RHEA:16581"/>
        <dbReference type="Rhea" id="RHEA-COMP:10350"/>
        <dbReference type="Rhea" id="RHEA-COMP:14399"/>
        <dbReference type="ChEBI" id="CHEBI:15377"/>
        <dbReference type="ChEBI" id="CHEBI:15378"/>
        <dbReference type="ChEBI" id="CHEBI:16240"/>
        <dbReference type="ChEBI" id="CHEBI:29033"/>
        <dbReference type="ChEBI" id="CHEBI:29034"/>
        <dbReference type="EC" id="1.11.1.5"/>
    </reaction>
</comment>
<sequence>MSSIRFARAFSSRANAVKFIANATRPKTVSSTIPFRTLAIPSLNRSYSTQQTQQQEQPEQKSSSGSGRALFLLGAGLIGAGAGYYFYSAANSSEVSPTIANETLDYQKIYNQIADILEDNDWDDGSNGPIFLRLAWHAAGTYDKESKTGGSNGATMRFAPESDHGANAGLKHARDKLESVKQKNPAISYSDLWSLAGVVANQEMGGPTIPWIPGRKDADVATACSPDGRLPDASQGPSHVRDIFYRMGFDDREIVALVGAHALGRCHTDRSGYHGPWTFSPTTFTNSFFKELLDRKWVDKKWKGPKQFVDKESGDLMMLPADMALLQDKNFKVWVEKYAKDEELFCKDFAAAFHKLEELGVPRSGNEKNLYSKQQIYYNELHKLSDSLNEDSVITVQLPKLGPNKLQERFHLNQKVPVISRNCQQETWNDINEALDEQNASRGLYIHGPSGLGKSYTLYYIVSQLRLQPEVCRVTYINSCDLWWNTYQEDPYEYLLNELICTFNMDKLPTKTIVEWANFVMQACGSEFRSTEFIRGDRFLIFLNELKKFVSEKNSLPSFLNNNGLIIVSASTNNEVFPKEFKPWKQINLFGGYDNNEFNEWCKLYNYDIDGDLETKSQLELDIWHQTPGNNLLEKPQKYLANRKASIGLSHQSYIESLSIGRKENLSKCVTSMILQTVPPEMDYGMDRQLMHKDTILVWRVKIRIRREIISGIQVVASTVLRSTAYTNDAKRRIAELYIITGMEMMKIFEFKCRKFSRNKPVQIEERIEFDNVIRFTNNDVPVHINFNTNQKTFFIPVSPNYPCVDCLIWNPQNKKLFAFQITVSELVKHDNSVKNFLTKGVNTLRNKWATLCNINESDVYFIWIVPDDVIDEYITKKYYKRYSSIICNIFKYQRSIFSFS</sequence>
<evidence type="ECO:0000256" key="10">
    <source>
        <dbReference type="ARBA" id="ARBA00023004"/>
    </source>
</evidence>
<dbReference type="PANTHER" id="PTHR31356:SF58">
    <property type="entry name" value="CYTOCHROME C PEROXIDASE, MITOCHONDRIAL"/>
    <property type="match status" value="1"/>
</dbReference>
<dbReference type="FunFam" id="1.10.420.10:FF:000009">
    <property type="entry name" value="Ascorbate peroxidase"/>
    <property type="match status" value="1"/>
</dbReference>
<organism evidence="16 17">
    <name type="scientific">Funneliformis caledonium</name>
    <dbReference type="NCBI Taxonomy" id="1117310"/>
    <lineage>
        <taxon>Eukaryota</taxon>
        <taxon>Fungi</taxon>
        <taxon>Fungi incertae sedis</taxon>
        <taxon>Mucoromycota</taxon>
        <taxon>Glomeromycotina</taxon>
        <taxon>Glomeromycetes</taxon>
        <taxon>Glomerales</taxon>
        <taxon>Glomeraceae</taxon>
        <taxon>Funneliformis</taxon>
    </lineage>
</organism>
<dbReference type="InterPro" id="IPR002016">
    <property type="entry name" value="Haem_peroxidase"/>
</dbReference>
<keyword evidence="17" id="KW-1185">Reference proteome</keyword>
<evidence type="ECO:0000256" key="1">
    <source>
        <dbReference type="ARBA" id="ARBA00003917"/>
    </source>
</evidence>
<dbReference type="GO" id="GO:0000302">
    <property type="term" value="P:response to reactive oxygen species"/>
    <property type="evidence" value="ECO:0007669"/>
    <property type="project" value="TreeGrafter"/>
</dbReference>
<dbReference type="Gene3D" id="1.10.420.10">
    <property type="entry name" value="Peroxidase, domain 2"/>
    <property type="match status" value="1"/>
</dbReference>
<comment type="caution">
    <text evidence="16">The sequence shown here is derived from an EMBL/GenBank/DDBJ whole genome shotgun (WGS) entry which is preliminary data.</text>
</comment>
<dbReference type="AlphaFoldDB" id="A0A9N9B6E0"/>
<dbReference type="PRINTS" id="PR00458">
    <property type="entry name" value="PEROXIDASE"/>
</dbReference>
<dbReference type="PROSITE" id="PS50873">
    <property type="entry name" value="PEROXIDASE_4"/>
    <property type="match status" value="1"/>
</dbReference>
<dbReference type="GO" id="GO:0004130">
    <property type="term" value="F:cytochrome-c peroxidase activity"/>
    <property type="evidence" value="ECO:0007669"/>
    <property type="project" value="UniProtKB-EC"/>
</dbReference>
<dbReference type="FunFam" id="1.10.520.10:FF:000005">
    <property type="entry name" value="Cytochrome c peroxidase"/>
    <property type="match status" value="1"/>
</dbReference>
<evidence type="ECO:0000256" key="13">
    <source>
        <dbReference type="RuleBase" id="RU363051"/>
    </source>
</evidence>
<evidence type="ECO:0000256" key="12">
    <source>
        <dbReference type="ARBA" id="ARBA00049265"/>
    </source>
</evidence>
<evidence type="ECO:0000256" key="4">
    <source>
        <dbReference type="ARBA" id="ARBA00005997"/>
    </source>
</evidence>
<keyword evidence="10" id="KW-0408">Iron</keyword>
<gene>
    <name evidence="16" type="ORF">FCALED_LOCUS6402</name>
</gene>
<dbReference type="GO" id="GO:0020037">
    <property type="term" value="F:heme binding"/>
    <property type="evidence" value="ECO:0007669"/>
    <property type="project" value="UniProtKB-UniRule"/>
</dbReference>
<dbReference type="PROSITE" id="PS00436">
    <property type="entry name" value="PEROXIDASE_2"/>
    <property type="match status" value="1"/>
</dbReference>
<dbReference type="OrthoDB" id="2319069at2759"/>
<evidence type="ECO:0000256" key="6">
    <source>
        <dbReference type="ARBA" id="ARBA00022617"/>
    </source>
</evidence>
<dbReference type="PROSITE" id="PS00435">
    <property type="entry name" value="PEROXIDASE_1"/>
    <property type="match status" value="1"/>
</dbReference>
<dbReference type="Gene3D" id="1.10.520.10">
    <property type="match status" value="1"/>
</dbReference>
<evidence type="ECO:0000256" key="3">
    <source>
        <dbReference type="ARBA" id="ARBA00004569"/>
    </source>
</evidence>
<dbReference type="Proteomes" id="UP000789570">
    <property type="component" value="Unassembled WGS sequence"/>
</dbReference>
<reference evidence="16" key="1">
    <citation type="submission" date="2021-06" db="EMBL/GenBank/DDBJ databases">
        <authorList>
            <person name="Kallberg Y."/>
            <person name="Tangrot J."/>
            <person name="Rosling A."/>
        </authorList>
    </citation>
    <scope>NUCLEOTIDE SEQUENCE</scope>
    <source>
        <strain evidence="16">UK204</strain>
    </source>
</reference>
<evidence type="ECO:0000313" key="17">
    <source>
        <dbReference type="Proteomes" id="UP000789570"/>
    </source>
</evidence>
<dbReference type="InterPro" id="IPR044831">
    <property type="entry name" value="Ccp1-like"/>
</dbReference>
<dbReference type="InterPro" id="IPR019793">
    <property type="entry name" value="Peroxidases_heam-ligand_BS"/>
</dbReference>
<proteinExistence type="inferred from homology"/>
<evidence type="ECO:0000256" key="9">
    <source>
        <dbReference type="ARBA" id="ARBA00023002"/>
    </source>
</evidence>
<dbReference type="InterPro" id="IPR010255">
    <property type="entry name" value="Haem_peroxidase_sf"/>
</dbReference>
<dbReference type="Gene3D" id="3.40.50.300">
    <property type="entry name" value="P-loop containing nucleotide triphosphate hydrolases"/>
    <property type="match status" value="1"/>
</dbReference>
<name>A0A9N9B6E0_9GLOM</name>
<evidence type="ECO:0000256" key="14">
    <source>
        <dbReference type="SAM" id="MobiDB-lite"/>
    </source>
</evidence>
<feature type="region of interest" description="Disordered" evidence="14">
    <location>
        <begin position="46"/>
        <end position="66"/>
    </location>
</feature>
<keyword evidence="9 13" id="KW-0560">Oxidoreductase</keyword>
<feature type="domain" description="Plant heme peroxidase family profile" evidence="15">
    <location>
        <begin position="170"/>
        <end position="389"/>
    </location>
</feature>
<dbReference type="SUPFAM" id="SSF52540">
    <property type="entry name" value="P-loop containing nucleoside triphosphate hydrolases"/>
    <property type="match status" value="1"/>
</dbReference>
<dbReference type="SUPFAM" id="SSF48113">
    <property type="entry name" value="Heme-dependent peroxidases"/>
    <property type="match status" value="1"/>
</dbReference>
<dbReference type="InterPro" id="IPR002207">
    <property type="entry name" value="Peroxidase_I"/>
</dbReference>
<evidence type="ECO:0000256" key="7">
    <source>
        <dbReference type="ARBA" id="ARBA00022723"/>
    </source>
</evidence>
<keyword evidence="8" id="KW-0809">Transit peptide</keyword>
<evidence type="ECO:0000256" key="11">
    <source>
        <dbReference type="ARBA" id="ARBA00023128"/>
    </source>
</evidence>
<comment type="subcellular location">
    <subcellularLocation>
        <location evidence="3">Mitochondrion intermembrane space</location>
    </subcellularLocation>
    <subcellularLocation>
        <location evidence="2">Mitochondrion matrix</location>
    </subcellularLocation>
</comment>
<evidence type="ECO:0000259" key="15">
    <source>
        <dbReference type="PROSITE" id="PS50873"/>
    </source>
</evidence>
<dbReference type="GO" id="GO:0046872">
    <property type="term" value="F:metal ion binding"/>
    <property type="evidence" value="ECO:0007669"/>
    <property type="project" value="UniProtKB-UniRule"/>
</dbReference>
<dbReference type="GO" id="GO:0005758">
    <property type="term" value="C:mitochondrial intermembrane space"/>
    <property type="evidence" value="ECO:0007669"/>
    <property type="project" value="UniProtKB-SubCell"/>
</dbReference>
<keyword evidence="11" id="KW-0496">Mitochondrion</keyword>
<dbReference type="InterPro" id="IPR019794">
    <property type="entry name" value="Peroxidases_AS"/>
</dbReference>
<dbReference type="PANTHER" id="PTHR31356">
    <property type="entry name" value="THYLAKOID LUMENAL 29 KDA PROTEIN, CHLOROPLASTIC-RELATED"/>
    <property type="match status" value="1"/>
</dbReference>
<dbReference type="CDD" id="cd00691">
    <property type="entry name" value="ascorbate_peroxidase"/>
    <property type="match status" value="1"/>
</dbReference>
<dbReference type="EC" id="1.11.1.-" evidence="13"/>
<dbReference type="PRINTS" id="PR00459">
    <property type="entry name" value="ASPEROXIDASE"/>
</dbReference>
<keyword evidence="6" id="KW-0349">Heme</keyword>
<comment type="function">
    <text evidence="1">Destroys radicals which are normally produced within the cells and which are toxic to biological systems.</text>
</comment>
<dbReference type="GO" id="GO:0005759">
    <property type="term" value="C:mitochondrial matrix"/>
    <property type="evidence" value="ECO:0007669"/>
    <property type="project" value="UniProtKB-SubCell"/>
</dbReference>
<keyword evidence="7" id="KW-0479">Metal-binding</keyword>
<comment type="similarity">
    <text evidence="4">Belongs to the peroxidase family. Cytochrome c peroxidase subfamily.</text>
</comment>